<gene>
    <name evidence="2" type="ORF">SEVIR_4G205901v2</name>
</gene>
<proteinExistence type="predicted"/>
<evidence type="ECO:0000313" key="2">
    <source>
        <dbReference type="EMBL" id="TKW22086.1"/>
    </source>
</evidence>
<organism evidence="2 3">
    <name type="scientific">Setaria viridis</name>
    <name type="common">Green bristlegrass</name>
    <name type="synonym">Setaria italica subsp. viridis</name>
    <dbReference type="NCBI Taxonomy" id="4556"/>
    <lineage>
        <taxon>Eukaryota</taxon>
        <taxon>Viridiplantae</taxon>
        <taxon>Streptophyta</taxon>
        <taxon>Embryophyta</taxon>
        <taxon>Tracheophyta</taxon>
        <taxon>Spermatophyta</taxon>
        <taxon>Magnoliopsida</taxon>
        <taxon>Liliopsida</taxon>
        <taxon>Poales</taxon>
        <taxon>Poaceae</taxon>
        <taxon>PACMAD clade</taxon>
        <taxon>Panicoideae</taxon>
        <taxon>Panicodae</taxon>
        <taxon>Paniceae</taxon>
        <taxon>Cenchrinae</taxon>
        <taxon>Setaria</taxon>
    </lineage>
</organism>
<name>A0A4V6D8G7_SETVI</name>
<protein>
    <submittedName>
        <fullName evidence="2">Uncharacterized protein</fullName>
    </submittedName>
</protein>
<dbReference type="AlphaFoldDB" id="A0A4V6D8G7"/>
<evidence type="ECO:0000256" key="1">
    <source>
        <dbReference type="SAM" id="MobiDB-lite"/>
    </source>
</evidence>
<evidence type="ECO:0000313" key="3">
    <source>
        <dbReference type="Proteomes" id="UP000298652"/>
    </source>
</evidence>
<reference evidence="2" key="1">
    <citation type="submission" date="2019-03" db="EMBL/GenBank/DDBJ databases">
        <title>WGS assembly of Setaria viridis.</title>
        <authorList>
            <person name="Huang P."/>
            <person name="Jenkins J."/>
            <person name="Grimwood J."/>
            <person name="Barry K."/>
            <person name="Healey A."/>
            <person name="Mamidi S."/>
            <person name="Sreedasyam A."/>
            <person name="Shu S."/>
            <person name="Feldman M."/>
            <person name="Wu J."/>
            <person name="Yu Y."/>
            <person name="Chen C."/>
            <person name="Johnson J."/>
            <person name="Rokhsar D."/>
            <person name="Baxter I."/>
            <person name="Schmutz J."/>
            <person name="Brutnell T."/>
            <person name="Kellogg E."/>
        </authorList>
    </citation>
    <scope>NUCLEOTIDE SEQUENCE [LARGE SCALE GENOMIC DNA]</scope>
</reference>
<dbReference type="Proteomes" id="UP000298652">
    <property type="component" value="Chromosome 4"/>
</dbReference>
<accession>A0A4V6D8G7</accession>
<feature type="region of interest" description="Disordered" evidence="1">
    <location>
        <begin position="1"/>
        <end position="90"/>
    </location>
</feature>
<dbReference type="EMBL" id="CM016555">
    <property type="protein sequence ID" value="TKW22086.1"/>
    <property type="molecule type" value="Genomic_DNA"/>
</dbReference>
<sequence>MPWKHSTRATQIRCKGRLHQTKPYPSALFPSSLPLSPQIHPHLVDYGDYGANPHPRPLRRPPPLPPRRRRPRHASPRPPPPPAMGHWLPH</sequence>
<keyword evidence="3" id="KW-1185">Reference proteome</keyword>
<dbReference type="Gramene" id="TKW22086">
    <property type="protein sequence ID" value="TKW22086"/>
    <property type="gene ID" value="SEVIR_4G205901v2"/>
</dbReference>
<feature type="compositionally biased region" description="Basic residues" evidence="1">
    <location>
        <begin position="66"/>
        <end position="75"/>
    </location>
</feature>
<feature type="compositionally biased region" description="Low complexity" evidence="1">
    <location>
        <begin position="25"/>
        <end position="37"/>
    </location>
</feature>